<dbReference type="GO" id="GO:0005886">
    <property type="term" value="C:plasma membrane"/>
    <property type="evidence" value="ECO:0007669"/>
    <property type="project" value="UniProtKB-SubCell"/>
</dbReference>
<evidence type="ECO:0000256" key="5">
    <source>
        <dbReference type="ARBA" id="ARBA00022989"/>
    </source>
</evidence>
<keyword evidence="6 7" id="KW-0472">Membrane</keyword>
<dbReference type="PANTHER" id="PTHR30509:SF9">
    <property type="entry name" value="MULTIDRUG RESISTANCE PROTEIN MDTO"/>
    <property type="match status" value="1"/>
</dbReference>
<evidence type="ECO:0000313" key="9">
    <source>
        <dbReference type="Proteomes" id="UP000240717"/>
    </source>
</evidence>
<sequence>MNEKWYKNLIGARTIKTGLATFFTTVFCMLLNLTPIFAILTAIVTIEPTAKASIKKGYRRLPATVIGALFAVVFTFIFGDQSPFAYALSATLTILACTKLNLQVGTTVAVLTSVAMIPGIHEAYVFNFFSRLLTALIGLVTAGLVNFMILPPKYYNQLEDHLYDSEEKMYALFNQRCHELLLGRFQSDKSNKKIIRISNLNQKIDMLTGYQRDELTYHQNKADDWKKLNKLTNRAYTNRLLMTHLANIIYLPKDAHVFFTPEEKMAILKISTSISQILCDGTFRRERQSASTLKSSVKQLEEFDQNQIKSHLIYEILLIYKILDHRYA</sequence>
<comment type="caution">
    <text evidence="8">The sequence shown here is derived from an EMBL/GenBank/DDBJ whole genome shotgun (WGS) entry which is preliminary data.</text>
</comment>
<reference evidence="8 9" key="1">
    <citation type="journal article" date="2016" name="Front. Microbiol.">
        <title>Comprehensive Phylogenetic Analysis of Bovine Non-aureus Staphylococci Species Based on Whole-Genome Sequencing.</title>
        <authorList>
            <person name="Naushad S."/>
            <person name="Barkema H.W."/>
            <person name="Luby C."/>
            <person name="Condas L.A."/>
            <person name="Nobrega D.B."/>
            <person name="Carson D.A."/>
            <person name="De Buck J."/>
        </authorList>
    </citation>
    <scope>NUCLEOTIDE SEQUENCE [LARGE SCALE GENOMIC DNA]</scope>
    <source>
        <strain evidence="8 9">SNUC 2993</strain>
    </source>
</reference>
<dbReference type="STRING" id="1194526.A284_04545"/>
<feature type="transmembrane region" description="Helical" evidence="7">
    <location>
        <begin position="58"/>
        <end position="78"/>
    </location>
</feature>
<proteinExistence type="inferred from homology"/>
<evidence type="ECO:0000256" key="7">
    <source>
        <dbReference type="SAM" id="Phobius"/>
    </source>
</evidence>
<dbReference type="AlphaFoldDB" id="A0A2T4Q1L7"/>
<dbReference type="InterPro" id="IPR010343">
    <property type="entry name" value="ArAE_1"/>
</dbReference>
<keyword evidence="3" id="KW-1003">Cell membrane</keyword>
<evidence type="ECO:0000256" key="1">
    <source>
        <dbReference type="ARBA" id="ARBA00004651"/>
    </source>
</evidence>
<protein>
    <submittedName>
        <fullName evidence="8">Aromatic acid exporter family protein</fullName>
    </submittedName>
</protein>
<keyword evidence="4 7" id="KW-0812">Transmembrane</keyword>
<comment type="similarity">
    <text evidence="2">Belongs to the UPF0421 family.</text>
</comment>
<organism evidence="8 9">
    <name type="scientific">Staphylococcus warneri</name>
    <dbReference type="NCBI Taxonomy" id="1292"/>
    <lineage>
        <taxon>Bacteria</taxon>
        <taxon>Bacillati</taxon>
        <taxon>Bacillota</taxon>
        <taxon>Bacilli</taxon>
        <taxon>Bacillales</taxon>
        <taxon>Staphylococcaceae</taxon>
        <taxon>Staphylococcus</taxon>
    </lineage>
</organism>
<dbReference type="Proteomes" id="UP000240717">
    <property type="component" value="Unassembled WGS sequence"/>
</dbReference>
<evidence type="ECO:0000313" key="8">
    <source>
        <dbReference type="EMBL" id="PTI51603.1"/>
    </source>
</evidence>
<name>A0A2T4Q1L7_STAWA</name>
<feature type="transmembrane region" description="Helical" evidence="7">
    <location>
        <begin position="109"/>
        <end position="126"/>
    </location>
</feature>
<evidence type="ECO:0000256" key="2">
    <source>
        <dbReference type="ARBA" id="ARBA00006544"/>
    </source>
</evidence>
<comment type="subcellular location">
    <subcellularLocation>
        <location evidence="1">Cell membrane</location>
        <topology evidence="1">Multi-pass membrane protein</topology>
    </subcellularLocation>
</comment>
<gene>
    <name evidence="8" type="ORF">BU085_04675</name>
</gene>
<accession>A0A2T4Q1L7</accession>
<dbReference type="Pfam" id="PF06081">
    <property type="entry name" value="ArAE_1"/>
    <property type="match status" value="1"/>
</dbReference>
<dbReference type="EMBL" id="PZEV01000011">
    <property type="protein sequence ID" value="PTI51603.1"/>
    <property type="molecule type" value="Genomic_DNA"/>
</dbReference>
<evidence type="ECO:0000256" key="6">
    <source>
        <dbReference type="ARBA" id="ARBA00023136"/>
    </source>
</evidence>
<evidence type="ECO:0000256" key="3">
    <source>
        <dbReference type="ARBA" id="ARBA00022475"/>
    </source>
</evidence>
<feature type="transmembrane region" description="Helical" evidence="7">
    <location>
        <begin position="20"/>
        <end position="46"/>
    </location>
</feature>
<dbReference type="PANTHER" id="PTHR30509">
    <property type="entry name" value="P-HYDROXYBENZOIC ACID EFFLUX PUMP SUBUNIT-RELATED"/>
    <property type="match status" value="1"/>
</dbReference>
<feature type="transmembrane region" description="Helical" evidence="7">
    <location>
        <begin position="132"/>
        <end position="150"/>
    </location>
</feature>
<evidence type="ECO:0000256" key="4">
    <source>
        <dbReference type="ARBA" id="ARBA00022692"/>
    </source>
</evidence>
<keyword evidence="5 7" id="KW-1133">Transmembrane helix</keyword>